<dbReference type="EMBL" id="JACNIG010000419">
    <property type="protein sequence ID" value="MBC8434339.1"/>
    <property type="molecule type" value="Genomic_DNA"/>
</dbReference>
<proteinExistence type="predicted"/>
<sequence>MKTKIFYIFALTVMLVLVSGVAWTAPAAPSEVWVDDGWTDQTDVNNFNPVLSWQVDAFNTLQDGIDAVEQGGTVNVTAGTYVQTGDLVIDKTLTVIGTSGDGKPTIQFDGMCDSLIIQADGVVV</sequence>
<feature type="chain" id="PRO_5035180530" evidence="1">
    <location>
        <begin position="25"/>
        <end position="124"/>
    </location>
</feature>
<name>A0A8J6NVW5_9BACT</name>
<protein>
    <submittedName>
        <fullName evidence="2">Uncharacterized protein</fullName>
    </submittedName>
</protein>
<gene>
    <name evidence="2" type="ORF">H8D96_20715</name>
</gene>
<feature type="non-terminal residue" evidence="2">
    <location>
        <position position="124"/>
    </location>
</feature>
<feature type="signal peptide" evidence="1">
    <location>
        <begin position="1"/>
        <end position="24"/>
    </location>
</feature>
<evidence type="ECO:0000313" key="3">
    <source>
        <dbReference type="Proteomes" id="UP000605201"/>
    </source>
</evidence>
<dbReference type="Proteomes" id="UP000605201">
    <property type="component" value="Unassembled WGS sequence"/>
</dbReference>
<comment type="caution">
    <text evidence="2">The sequence shown here is derived from an EMBL/GenBank/DDBJ whole genome shotgun (WGS) entry which is preliminary data.</text>
</comment>
<dbReference type="Gene3D" id="2.160.20.10">
    <property type="entry name" value="Single-stranded right-handed beta-helix, Pectin lyase-like"/>
    <property type="match status" value="1"/>
</dbReference>
<dbReference type="AlphaFoldDB" id="A0A8J6NVW5"/>
<dbReference type="InterPro" id="IPR011050">
    <property type="entry name" value="Pectin_lyase_fold/virulence"/>
</dbReference>
<keyword evidence="1" id="KW-0732">Signal</keyword>
<evidence type="ECO:0000256" key="1">
    <source>
        <dbReference type="SAM" id="SignalP"/>
    </source>
</evidence>
<evidence type="ECO:0000313" key="2">
    <source>
        <dbReference type="EMBL" id="MBC8434339.1"/>
    </source>
</evidence>
<dbReference type="SUPFAM" id="SSF51126">
    <property type="entry name" value="Pectin lyase-like"/>
    <property type="match status" value="1"/>
</dbReference>
<dbReference type="InterPro" id="IPR012334">
    <property type="entry name" value="Pectin_lyas_fold"/>
</dbReference>
<accession>A0A8J6NVW5</accession>
<organism evidence="2 3">
    <name type="scientific">Candidatus Desulfatibia vada</name>
    <dbReference type="NCBI Taxonomy" id="2841696"/>
    <lineage>
        <taxon>Bacteria</taxon>
        <taxon>Pseudomonadati</taxon>
        <taxon>Thermodesulfobacteriota</taxon>
        <taxon>Desulfobacteria</taxon>
        <taxon>Desulfobacterales</taxon>
        <taxon>Desulfobacterales incertae sedis</taxon>
        <taxon>Candidatus Desulfatibia</taxon>
    </lineage>
</organism>
<reference evidence="2 3" key="1">
    <citation type="submission" date="2020-08" db="EMBL/GenBank/DDBJ databases">
        <title>Bridging the membrane lipid divide: bacteria of the FCB group superphylum have the potential to synthesize archaeal ether lipids.</title>
        <authorList>
            <person name="Villanueva L."/>
            <person name="Von Meijenfeldt F.A.B."/>
            <person name="Westbye A.B."/>
            <person name="Yadav S."/>
            <person name="Hopmans E.C."/>
            <person name="Dutilh B.E."/>
            <person name="Sinninghe Damste J.S."/>
        </authorList>
    </citation>
    <scope>NUCLEOTIDE SEQUENCE [LARGE SCALE GENOMIC DNA]</scope>
    <source>
        <strain evidence="2">NIOZ-UU17</strain>
    </source>
</reference>